<dbReference type="eggNOG" id="ENOG502ZSWQ">
    <property type="taxonomic scope" value="Bacteria"/>
</dbReference>
<evidence type="ECO:0000313" key="1">
    <source>
        <dbReference type="EMBL" id="CAI87060.1"/>
    </source>
</evidence>
<dbReference type="BioCyc" id="PHAL326442:PSHA_RS09900-MONOMER"/>
<evidence type="ECO:0000313" key="2">
    <source>
        <dbReference type="Proteomes" id="UP000006843"/>
    </source>
</evidence>
<dbReference type="KEGG" id="pha:PSHAa2004"/>
<keyword evidence="2" id="KW-1185">Reference proteome</keyword>
<dbReference type="EMBL" id="CR954246">
    <property type="protein sequence ID" value="CAI87060.1"/>
    <property type="molecule type" value="Genomic_DNA"/>
</dbReference>
<proteinExistence type="predicted"/>
<organism evidence="1 2">
    <name type="scientific">Pseudoalteromonas translucida (strain TAC 125)</name>
    <dbReference type="NCBI Taxonomy" id="326442"/>
    <lineage>
        <taxon>Bacteria</taxon>
        <taxon>Pseudomonadati</taxon>
        <taxon>Pseudomonadota</taxon>
        <taxon>Gammaproteobacteria</taxon>
        <taxon>Alteromonadales</taxon>
        <taxon>Pseudoalteromonadaceae</taxon>
        <taxon>Pseudoalteromonas</taxon>
    </lineage>
</organism>
<dbReference type="AlphaFoldDB" id="Q3IIV6"/>
<sequence>MQNNQRAQRPKFLSRILDDNNEYDFRGSTHVYILREELHVGLLPYGGRSVSYPNFDVEISGNDLDEAKSILNGLKNYPETHVTQLVCDVVNTLGNQLSYSGIIRHEIIESEHYSLSHIPEQSLYDLKYFFVQVVPKEQREASSKSFIFKKAKYVWTLTLPEKVCHWKTYRKILKGLAENTNMLPPHVELAGLAQSSIDFNFENYNKETSKYIYKILNGIGGNQRESRPELVTEFYLVHRMLRLNLSKTLIREHIIDELNLLFSRLNLDAKIIISELPTSKCVRKLISDIELDKKGLNEALSIINIY</sequence>
<dbReference type="HOGENOM" id="CLU_908716_0_0_6"/>
<dbReference type="PATRIC" id="fig|326442.8.peg.1932"/>
<protein>
    <submittedName>
        <fullName evidence="1">Uncharacterized protein</fullName>
    </submittedName>
</protein>
<gene>
    <name evidence="1" type="ordered locus">PSHAa2004</name>
</gene>
<reference evidence="1 2" key="1">
    <citation type="journal article" date="2005" name="Genome Res.">
        <title>Coping with cold: the genome of the versatile marine Antarctica bacterium Pseudoalteromonas haloplanktis TAC125.</title>
        <authorList>
            <person name="Medigue C."/>
            <person name="Krin E."/>
            <person name="Pascal G."/>
            <person name="Barbe V."/>
            <person name="Bernsel A."/>
            <person name="Bertin P."/>
            <person name="Cheung F."/>
            <person name="Cruveiller S."/>
            <person name="Damico S."/>
            <person name="Duilio A."/>
            <person name="Fang G."/>
            <person name="Feller G."/>
            <person name="Mangenot S."/>
            <person name="Marino G."/>
            <person name="Nilsson J."/>
            <person name="Parilli E."/>
            <person name="Rocha E."/>
            <person name="Rouy Z."/>
            <person name="Sekowska A."/>
            <person name="Tutino M.L."/>
            <person name="Vallenet D."/>
            <person name="von Heijne G."/>
            <person name="Danchin A."/>
        </authorList>
    </citation>
    <scope>NUCLEOTIDE SEQUENCE [LARGE SCALE GENOMIC DNA]</scope>
    <source>
        <strain evidence="2">TAC 125</strain>
    </source>
</reference>
<accession>Q3IIV6</accession>
<dbReference type="Proteomes" id="UP000006843">
    <property type="component" value="Chromosome I"/>
</dbReference>
<name>Q3IIV6_PSET1</name>
<dbReference type="STRING" id="326442.PSHAa2004"/>